<comment type="caution">
    <text evidence="1">The sequence shown here is derived from an EMBL/GenBank/DDBJ whole genome shotgun (WGS) entry which is preliminary data.</text>
</comment>
<dbReference type="EMBL" id="AKWE02000133">
    <property type="protein sequence ID" value="EMO57094.1"/>
    <property type="molecule type" value="Genomic_DNA"/>
</dbReference>
<feature type="non-terminal residue" evidence="1">
    <location>
        <position position="1"/>
    </location>
</feature>
<accession>M6VVQ2</accession>
<evidence type="ECO:0000313" key="1">
    <source>
        <dbReference type="EMBL" id="EMO57094.1"/>
    </source>
</evidence>
<organism evidence="1 2">
    <name type="scientific">Leptospira santarosai str. CBC1416</name>
    <dbReference type="NCBI Taxonomy" id="1193059"/>
    <lineage>
        <taxon>Bacteria</taxon>
        <taxon>Pseudomonadati</taxon>
        <taxon>Spirochaetota</taxon>
        <taxon>Spirochaetia</taxon>
        <taxon>Leptospirales</taxon>
        <taxon>Leptospiraceae</taxon>
        <taxon>Leptospira</taxon>
    </lineage>
</organism>
<evidence type="ECO:0000313" key="2">
    <source>
        <dbReference type="Proteomes" id="UP000012149"/>
    </source>
</evidence>
<proteinExistence type="predicted"/>
<reference evidence="1 2" key="1">
    <citation type="submission" date="2013-01" db="EMBL/GenBank/DDBJ databases">
        <authorList>
            <person name="Harkins D.M."/>
            <person name="Durkin A.S."/>
            <person name="Brinkac L.M."/>
            <person name="Haft D.H."/>
            <person name="Selengut J.D."/>
            <person name="Sanka R."/>
            <person name="DePew J."/>
            <person name="Purushe J."/>
            <person name="Matthias M.A."/>
            <person name="Vinetz J.M."/>
            <person name="Sutton G.G."/>
            <person name="Nierman W.C."/>
            <person name="Fouts D.E."/>
        </authorList>
    </citation>
    <scope>NUCLEOTIDE SEQUENCE [LARGE SCALE GENOMIC DNA]</scope>
    <source>
        <strain evidence="1 2">CBC1416</strain>
    </source>
</reference>
<gene>
    <name evidence="1" type="ORF">LEP1GSC161_3673</name>
</gene>
<sequence length="38" mass="4384">FVGVPTLDSFGTRSKSVGTPTFRSKLDSQFPFWFWDEL</sequence>
<dbReference type="Proteomes" id="UP000012149">
    <property type="component" value="Unassembled WGS sequence"/>
</dbReference>
<protein>
    <submittedName>
        <fullName evidence="1">Uncharacterized protein</fullName>
    </submittedName>
</protein>
<name>M6VVQ2_9LEPT</name>
<dbReference type="AlphaFoldDB" id="M6VVQ2"/>